<dbReference type="GO" id="GO:0015386">
    <property type="term" value="F:potassium:proton antiporter activity"/>
    <property type="evidence" value="ECO:0007669"/>
    <property type="project" value="InterPro"/>
</dbReference>
<dbReference type="Gene3D" id="1.20.1530.20">
    <property type="match status" value="1"/>
</dbReference>
<keyword evidence="5" id="KW-0732">Signal</keyword>
<evidence type="ECO:0000256" key="5">
    <source>
        <dbReference type="ARBA" id="ARBA00022729"/>
    </source>
</evidence>
<organism evidence="11 12">
    <name type="scientific">Brassica oleracea var. oleracea</name>
    <dbReference type="NCBI Taxonomy" id="109376"/>
    <lineage>
        <taxon>Eukaryota</taxon>
        <taxon>Viridiplantae</taxon>
        <taxon>Streptophyta</taxon>
        <taxon>Embryophyta</taxon>
        <taxon>Tracheophyta</taxon>
        <taxon>Spermatophyta</taxon>
        <taxon>Magnoliopsida</taxon>
        <taxon>eudicotyledons</taxon>
        <taxon>Gunneridae</taxon>
        <taxon>Pentapetalae</taxon>
        <taxon>rosids</taxon>
        <taxon>malvids</taxon>
        <taxon>Brassicales</taxon>
        <taxon>Brassicaceae</taxon>
        <taxon>Brassiceae</taxon>
        <taxon>Brassica</taxon>
    </lineage>
</organism>
<dbReference type="InterPro" id="IPR038770">
    <property type="entry name" value="Na+/solute_symporter_sf"/>
</dbReference>
<sequence length="205" mass="22835">MIRKDVVTLTFRALTEKRNREKWWNQSGNFFAALFLASIGMLIHMHFLWNHVDILVAAVLLVIVIKTVVVAVVVKVFPYNNRTAVLSKLYLCFWGQLLKAWCYVQVLMKIGVPRACTAKACASRGSGLGSTSRDCIPRGPVLPRPALNVYRGGAGQVGIPSAVNEMVASRLVEFPEDLVEEMSMTLPDMMFVDGQEPVEVRVLRA</sequence>
<dbReference type="AlphaFoldDB" id="A0A0D3ECV3"/>
<dbReference type="InterPro" id="IPR045158">
    <property type="entry name" value="KEA4/5/6-like"/>
</dbReference>
<feature type="domain" description="Cation/H+ exchanger transmembrane" evidence="10">
    <location>
        <begin position="21"/>
        <end position="87"/>
    </location>
</feature>
<dbReference type="EnsemblPlants" id="Bo9g140680.1">
    <property type="protein sequence ID" value="Bo9g140680.1"/>
    <property type="gene ID" value="Bo9g140680"/>
</dbReference>
<protein>
    <recommendedName>
        <fullName evidence="10">Cation/H+ exchanger transmembrane domain-containing protein</fullName>
    </recommendedName>
</protein>
<keyword evidence="12" id="KW-1185">Reference proteome</keyword>
<evidence type="ECO:0000256" key="9">
    <source>
        <dbReference type="SAM" id="Phobius"/>
    </source>
</evidence>
<reference evidence="11" key="2">
    <citation type="submission" date="2015-03" db="UniProtKB">
        <authorList>
            <consortium name="EnsemblPlants"/>
        </authorList>
    </citation>
    <scope>IDENTIFICATION</scope>
</reference>
<dbReference type="STRING" id="109376.A0A0D3ECV3"/>
<dbReference type="Proteomes" id="UP000032141">
    <property type="component" value="Chromosome C9"/>
</dbReference>
<evidence type="ECO:0000313" key="11">
    <source>
        <dbReference type="EnsemblPlants" id="Bo9g140680.1"/>
    </source>
</evidence>
<dbReference type="PANTHER" id="PTHR16254:SF14">
    <property type="entry name" value="TRANSMEMBRANE AND COILED-COIL DOMAIN-CONTAINING PROTEIN 3"/>
    <property type="match status" value="1"/>
</dbReference>
<dbReference type="OMA" id="REKWWNQ"/>
<comment type="subcellular location">
    <subcellularLocation>
        <location evidence="1">Membrane</location>
        <topology evidence="1">Multi-pass membrane protein</topology>
    </subcellularLocation>
</comment>
<dbReference type="GO" id="GO:0016020">
    <property type="term" value="C:membrane"/>
    <property type="evidence" value="ECO:0007669"/>
    <property type="project" value="UniProtKB-SubCell"/>
</dbReference>
<evidence type="ECO:0000256" key="4">
    <source>
        <dbReference type="ARBA" id="ARBA00022692"/>
    </source>
</evidence>
<dbReference type="PANTHER" id="PTHR16254">
    <property type="entry name" value="POTASSIUM/PROTON ANTIPORTER-RELATED"/>
    <property type="match status" value="1"/>
</dbReference>
<evidence type="ECO:0000256" key="7">
    <source>
        <dbReference type="ARBA" id="ARBA00023065"/>
    </source>
</evidence>
<evidence type="ECO:0000256" key="2">
    <source>
        <dbReference type="ARBA" id="ARBA00022448"/>
    </source>
</evidence>
<evidence type="ECO:0000256" key="6">
    <source>
        <dbReference type="ARBA" id="ARBA00022989"/>
    </source>
</evidence>
<accession>A0A0D3ECV3</accession>
<evidence type="ECO:0000256" key="1">
    <source>
        <dbReference type="ARBA" id="ARBA00004141"/>
    </source>
</evidence>
<proteinExistence type="predicted"/>
<keyword evidence="6 9" id="KW-1133">Transmembrane helix</keyword>
<reference evidence="11 12" key="1">
    <citation type="journal article" date="2014" name="Genome Biol.">
        <title>Transcriptome and methylome profiling reveals relics of genome dominance in the mesopolyploid Brassica oleracea.</title>
        <authorList>
            <person name="Parkin I.A."/>
            <person name="Koh C."/>
            <person name="Tang H."/>
            <person name="Robinson S.J."/>
            <person name="Kagale S."/>
            <person name="Clarke W.E."/>
            <person name="Town C.D."/>
            <person name="Nixon J."/>
            <person name="Krishnakumar V."/>
            <person name="Bidwell S.L."/>
            <person name="Denoeud F."/>
            <person name="Belcram H."/>
            <person name="Links M.G."/>
            <person name="Just J."/>
            <person name="Clarke C."/>
            <person name="Bender T."/>
            <person name="Huebert T."/>
            <person name="Mason A.S."/>
            <person name="Pires J.C."/>
            <person name="Barker G."/>
            <person name="Moore J."/>
            <person name="Walley P.G."/>
            <person name="Manoli S."/>
            <person name="Batley J."/>
            <person name="Edwards D."/>
            <person name="Nelson M.N."/>
            <person name="Wang X."/>
            <person name="Paterson A.H."/>
            <person name="King G."/>
            <person name="Bancroft I."/>
            <person name="Chalhoub B."/>
            <person name="Sharpe A.G."/>
        </authorList>
    </citation>
    <scope>NUCLEOTIDE SEQUENCE</scope>
    <source>
        <strain evidence="11 12">cv. TO1000</strain>
    </source>
</reference>
<feature type="transmembrane region" description="Helical" evidence="9">
    <location>
        <begin position="54"/>
        <end position="77"/>
    </location>
</feature>
<dbReference type="eggNOG" id="KOG1650">
    <property type="taxonomic scope" value="Eukaryota"/>
</dbReference>
<dbReference type="Gramene" id="Bo9g140680.1">
    <property type="protein sequence ID" value="Bo9g140680.1"/>
    <property type="gene ID" value="Bo9g140680"/>
</dbReference>
<keyword evidence="7" id="KW-0406">Ion transport</keyword>
<dbReference type="HOGENOM" id="CLU_1339224_0_0_1"/>
<keyword evidence="4 9" id="KW-0812">Transmembrane</keyword>
<dbReference type="InterPro" id="IPR006153">
    <property type="entry name" value="Cation/H_exchanger_TM"/>
</dbReference>
<evidence type="ECO:0000256" key="3">
    <source>
        <dbReference type="ARBA" id="ARBA00022449"/>
    </source>
</evidence>
<evidence type="ECO:0000256" key="8">
    <source>
        <dbReference type="ARBA" id="ARBA00023136"/>
    </source>
</evidence>
<dbReference type="Pfam" id="PF00999">
    <property type="entry name" value="Na_H_Exchanger"/>
    <property type="match status" value="1"/>
</dbReference>
<name>A0A0D3ECV3_BRAOL</name>
<evidence type="ECO:0000313" key="12">
    <source>
        <dbReference type="Proteomes" id="UP000032141"/>
    </source>
</evidence>
<keyword evidence="2" id="KW-0813">Transport</keyword>
<keyword evidence="3" id="KW-0050">Antiport</keyword>
<keyword evidence="8 9" id="KW-0472">Membrane</keyword>
<feature type="transmembrane region" description="Helical" evidence="9">
    <location>
        <begin position="28"/>
        <end position="48"/>
    </location>
</feature>
<evidence type="ECO:0000259" key="10">
    <source>
        <dbReference type="Pfam" id="PF00999"/>
    </source>
</evidence>